<dbReference type="Pfam" id="PF08310">
    <property type="entry name" value="LGFP"/>
    <property type="match status" value="3"/>
</dbReference>
<name>A0A849A5L5_9ACTN</name>
<dbReference type="EMBL" id="JABEND010000002">
    <property type="protein sequence ID" value="NNG34936.1"/>
    <property type="molecule type" value="Genomic_DNA"/>
</dbReference>
<keyword evidence="1" id="KW-0472">Membrane</keyword>
<reference evidence="2 3" key="1">
    <citation type="submission" date="2020-05" db="EMBL/GenBank/DDBJ databases">
        <title>Nakamurella sp. DB0629 isolated from air conditioner.</title>
        <authorList>
            <person name="Kim D.H."/>
            <person name="Kim D.-U."/>
        </authorList>
    </citation>
    <scope>NUCLEOTIDE SEQUENCE [LARGE SCALE GENOMIC DNA]</scope>
    <source>
        <strain evidence="2 3">DB0629</strain>
    </source>
</reference>
<keyword evidence="1" id="KW-0812">Transmembrane</keyword>
<accession>A0A849A5L5</accession>
<gene>
    <name evidence="2" type="ORF">HKD39_04220</name>
</gene>
<dbReference type="Proteomes" id="UP000562984">
    <property type="component" value="Unassembled WGS sequence"/>
</dbReference>
<evidence type="ECO:0000313" key="2">
    <source>
        <dbReference type="EMBL" id="NNG34936.1"/>
    </source>
</evidence>
<keyword evidence="1" id="KW-1133">Transmembrane helix</keyword>
<feature type="transmembrane region" description="Helical" evidence="1">
    <location>
        <begin position="43"/>
        <end position="64"/>
    </location>
</feature>
<dbReference type="AlphaFoldDB" id="A0A849A5L5"/>
<protein>
    <recommendedName>
        <fullName evidence="4">LGFP repeat-containing protein</fullName>
    </recommendedName>
</protein>
<organism evidence="2 3">
    <name type="scientific">Nakamurella aerolata</name>
    <dbReference type="NCBI Taxonomy" id="1656892"/>
    <lineage>
        <taxon>Bacteria</taxon>
        <taxon>Bacillati</taxon>
        <taxon>Actinomycetota</taxon>
        <taxon>Actinomycetes</taxon>
        <taxon>Nakamurellales</taxon>
        <taxon>Nakamurellaceae</taxon>
        <taxon>Nakamurella</taxon>
    </lineage>
</organism>
<evidence type="ECO:0000313" key="3">
    <source>
        <dbReference type="Proteomes" id="UP000562984"/>
    </source>
</evidence>
<keyword evidence="3" id="KW-1185">Reference proteome</keyword>
<evidence type="ECO:0000256" key="1">
    <source>
        <dbReference type="SAM" id="Phobius"/>
    </source>
</evidence>
<dbReference type="RefSeq" id="WP_171198597.1">
    <property type="nucleotide sequence ID" value="NZ_JABEND010000002.1"/>
</dbReference>
<comment type="caution">
    <text evidence="2">The sequence shown here is derived from an EMBL/GenBank/DDBJ whole genome shotgun (WGS) entry which is preliminary data.</text>
</comment>
<evidence type="ECO:0008006" key="4">
    <source>
        <dbReference type="Google" id="ProtNLM"/>
    </source>
</evidence>
<sequence>MTRVFRTAYPHAPAAPHRDAGSVAAIVTDHRRHPRGTSRFRRAGLGVLAGLVVAPLLSVAAAPATQAACSYIPPDRDINVTRKVYEVGQRMNVNGKVMLSGFETGWVESRMNNLPCGDRDSLGVFQQRPSMGWGTAAQVQNVDYAATQYFSRAIVNDRKYPNYTPGQLAQSVQISAFPDRYDAARSKAEAMITEARAPYGTIGAKWRAAGGSGSPVGNPVRAEESGKIGARFQEFQKGMIIWNPANNQAWMVYGAILAKYRSTGSEQVWGFPTQDEGDASASPTGSKGRFQKFEKALVLWSTATNAHIVKGDIRKYFENNQYETKFGYPTSDEIADGAGVKQTFELGTMFWNQTDGVRWEAK</sequence>
<dbReference type="InterPro" id="IPR013207">
    <property type="entry name" value="LGFP"/>
</dbReference>
<proteinExistence type="predicted"/>